<dbReference type="OrthoDB" id="9815002at2"/>
<dbReference type="AlphaFoldDB" id="A0A438AK74"/>
<gene>
    <name evidence="4" type="ORF">EKE94_08880</name>
</gene>
<dbReference type="InterPro" id="IPR008258">
    <property type="entry name" value="Transglycosylase_SLT_dom_1"/>
</dbReference>
<dbReference type="Pfam" id="PF01464">
    <property type="entry name" value="SLT"/>
    <property type="match status" value="1"/>
</dbReference>
<evidence type="ECO:0000256" key="1">
    <source>
        <dbReference type="ARBA" id="ARBA00007734"/>
    </source>
</evidence>
<comment type="similarity">
    <text evidence="1">Belongs to the transglycosylase Slt family.</text>
</comment>
<accession>A0A438AK74</accession>
<comment type="caution">
    <text evidence="4">The sequence shown here is derived from an EMBL/GenBank/DDBJ whole genome shotgun (WGS) entry which is preliminary data.</text>
</comment>
<dbReference type="PANTHER" id="PTHR37423">
    <property type="entry name" value="SOLUBLE LYTIC MUREIN TRANSGLYCOSYLASE-RELATED"/>
    <property type="match status" value="1"/>
</dbReference>
<protein>
    <submittedName>
        <fullName evidence="4">Lytic transglycosylase domain-containing protein</fullName>
    </submittedName>
</protein>
<keyword evidence="5" id="KW-1185">Reference proteome</keyword>
<organism evidence="4 5">
    <name type="scientific">Mesobaculum littorinae</name>
    <dbReference type="NCBI Taxonomy" id="2486419"/>
    <lineage>
        <taxon>Bacteria</taxon>
        <taxon>Pseudomonadati</taxon>
        <taxon>Pseudomonadota</taxon>
        <taxon>Alphaproteobacteria</taxon>
        <taxon>Rhodobacterales</taxon>
        <taxon>Roseobacteraceae</taxon>
        <taxon>Mesobaculum</taxon>
    </lineage>
</organism>
<dbReference type="Gene3D" id="1.10.530.10">
    <property type="match status" value="1"/>
</dbReference>
<dbReference type="InterPro" id="IPR023346">
    <property type="entry name" value="Lysozyme-like_dom_sf"/>
</dbReference>
<sequence length="284" mass="30888">MGPLAPVRPRPRPADLGPRVRCTADGAHCISTARYVPDLCGVIEAAAAQTGVDPHFFARLLWKESLFDPNAVSPAGAEGIAQFMPGTADLRGLDDPFNPAMAIFASADYLAQLIRDYGNPGLAAAAYNAGEARAAQFVAEERRLPAETRDYVFAITGVRGETWRDDPPAKLNLRLGPEAAFRDACIARAEARVIREFRPARPDWGVIIAAGRRRPTVEAYVAKLKVRHPEQLAQVAPVYVEAVMPGFGDRPRMTAQVPFDDRLAAIALCNRLQEAGTFCQVNRN</sequence>
<evidence type="ECO:0000313" key="5">
    <source>
        <dbReference type="Proteomes" id="UP000285908"/>
    </source>
</evidence>
<dbReference type="PANTHER" id="PTHR37423:SF2">
    <property type="entry name" value="MEMBRANE-BOUND LYTIC MUREIN TRANSGLYCOSYLASE C"/>
    <property type="match status" value="1"/>
</dbReference>
<name>A0A438AK74_9RHOB</name>
<comment type="similarity">
    <text evidence="2">Belongs to the virb1 family.</text>
</comment>
<dbReference type="SUPFAM" id="SSF53955">
    <property type="entry name" value="Lysozyme-like"/>
    <property type="match status" value="1"/>
</dbReference>
<feature type="domain" description="Transglycosylase SLT" evidence="3">
    <location>
        <begin position="42"/>
        <end position="143"/>
    </location>
</feature>
<evidence type="ECO:0000313" key="4">
    <source>
        <dbReference type="EMBL" id="RVV99110.1"/>
    </source>
</evidence>
<dbReference type="CDD" id="cd13399">
    <property type="entry name" value="Slt35-like"/>
    <property type="match status" value="1"/>
</dbReference>
<evidence type="ECO:0000256" key="2">
    <source>
        <dbReference type="ARBA" id="ARBA00009387"/>
    </source>
</evidence>
<proteinExistence type="inferred from homology"/>
<dbReference type="EMBL" id="RQXX01000002">
    <property type="protein sequence ID" value="RVV99110.1"/>
    <property type="molecule type" value="Genomic_DNA"/>
</dbReference>
<evidence type="ECO:0000259" key="3">
    <source>
        <dbReference type="Pfam" id="PF01464"/>
    </source>
</evidence>
<dbReference type="Proteomes" id="UP000285908">
    <property type="component" value="Unassembled WGS sequence"/>
</dbReference>
<reference evidence="4 5" key="1">
    <citation type="submission" date="2018-11" db="EMBL/GenBank/DDBJ databases">
        <title>Mesobaculum littorinae gen. nov., sp. nov., isolated from Littorina scabra that represents a novel genus of the order Rhodobacteraceae.</title>
        <authorList>
            <person name="Li F."/>
        </authorList>
    </citation>
    <scope>NUCLEOTIDE SEQUENCE [LARGE SCALE GENOMIC DNA]</scope>
    <source>
        <strain evidence="4 5">M0103</strain>
    </source>
</reference>